<feature type="region of interest" description="Disordered" evidence="6">
    <location>
        <begin position="33"/>
        <end position="52"/>
    </location>
</feature>
<feature type="domain" description="Glycoside hydrolase family 3 N-terminal" evidence="8">
    <location>
        <begin position="64"/>
        <end position="408"/>
    </location>
</feature>
<evidence type="ECO:0000313" key="10">
    <source>
        <dbReference type="Proteomes" id="UP000824105"/>
    </source>
</evidence>
<dbReference type="GO" id="GO:0005975">
    <property type="term" value="P:carbohydrate metabolic process"/>
    <property type="evidence" value="ECO:0007669"/>
    <property type="project" value="InterPro"/>
</dbReference>
<dbReference type="InterPro" id="IPR017853">
    <property type="entry name" value="GH"/>
</dbReference>
<gene>
    <name evidence="9" type="ORF">H9724_06715</name>
</gene>
<evidence type="ECO:0000256" key="4">
    <source>
        <dbReference type="ARBA" id="ARBA00022801"/>
    </source>
</evidence>
<dbReference type="InterPro" id="IPR036962">
    <property type="entry name" value="Glyco_hydro_3_N_sf"/>
</dbReference>
<dbReference type="Pfam" id="PF00933">
    <property type="entry name" value="Glyco_hydro_3"/>
    <property type="match status" value="1"/>
</dbReference>
<protein>
    <recommendedName>
        <fullName evidence="3">beta-N-acetylhexosaminidase</fullName>
        <ecNumber evidence="3">3.2.1.52</ecNumber>
    </recommendedName>
</protein>
<evidence type="ECO:0000256" key="3">
    <source>
        <dbReference type="ARBA" id="ARBA00012663"/>
    </source>
</evidence>
<evidence type="ECO:0000256" key="1">
    <source>
        <dbReference type="ARBA" id="ARBA00001231"/>
    </source>
</evidence>
<evidence type="ECO:0000256" key="5">
    <source>
        <dbReference type="ARBA" id="ARBA00023295"/>
    </source>
</evidence>
<evidence type="ECO:0000259" key="8">
    <source>
        <dbReference type="Pfam" id="PF00933"/>
    </source>
</evidence>
<dbReference type="InterPro" id="IPR050226">
    <property type="entry name" value="NagZ_Beta-hexosaminidase"/>
</dbReference>
<dbReference type="Proteomes" id="UP000824105">
    <property type="component" value="Unassembled WGS sequence"/>
</dbReference>
<evidence type="ECO:0000256" key="6">
    <source>
        <dbReference type="SAM" id="MobiDB-lite"/>
    </source>
</evidence>
<feature type="signal peptide" evidence="7">
    <location>
        <begin position="1"/>
        <end position="22"/>
    </location>
</feature>
<dbReference type="EMBL" id="DXBF01000054">
    <property type="protein sequence ID" value="HIZ62441.1"/>
    <property type="molecule type" value="Genomic_DNA"/>
</dbReference>
<keyword evidence="5" id="KW-0326">Glycosidase</keyword>
<dbReference type="PANTHER" id="PTHR30480">
    <property type="entry name" value="BETA-HEXOSAMINIDASE-RELATED"/>
    <property type="match status" value="1"/>
</dbReference>
<dbReference type="SUPFAM" id="SSF51445">
    <property type="entry name" value="(Trans)glycosidases"/>
    <property type="match status" value="1"/>
</dbReference>
<dbReference type="PANTHER" id="PTHR30480:SF13">
    <property type="entry name" value="BETA-HEXOSAMINIDASE"/>
    <property type="match status" value="1"/>
</dbReference>
<proteinExistence type="inferred from homology"/>
<keyword evidence="7" id="KW-0732">Signal</keyword>
<dbReference type="InterPro" id="IPR001764">
    <property type="entry name" value="Glyco_hydro_3_N"/>
</dbReference>
<dbReference type="GO" id="GO:0004563">
    <property type="term" value="F:beta-N-acetylhexosaminidase activity"/>
    <property type="evidence" value="ECO:0007669"/>
    <property type="project" value="UniProtKB-EC"/>
</dbReference>
<comment type="similarity">
    <text evidence="2">Belongs to the glycosyl hydrolase 3 family.</text>
</comment>
<evidence type="ECO:0000313" key="9">
    <source>
        <dbReference type="EMBL" id="HIZ62441.1"/>
    </source>
</evidence>
<sequence>MRRKRKVRAAALLLALLLCACAAPVAETEQARPAASPPACPEAPTASPEAPAADPINALLQQMTLREKVGQLFMVRPDALDPALPQTQIDDERAAGVTELTEAMRAALQQYPVGGICQFGKNIEDPEQLTRFNADLQRASRWPLLIAVDEEGGAVARLANDPDFALPQYESAAAVGASGDPEQAREMGRTIGGYLKTCGFTMDFAPDADVLTNPENPVIGDRAFSQDAETVARMAAAMAQGLQEQGVLPVYKHFPGHGDTAEDSHSGLARTDRTLAEMRGCEFLPFRLTENGFDPERLPAVMVGHIAAPALGGGDAPASLSCRLVTEVLRGEVLEGAPVLVVTDSLSMGAVTERYGPGQAAVRALQAGCDVLLMPAGLAEAFDAVVAAVEDGTIPAARLDESVARVLRAKQLYAGLELPQEGEG</sequence>
<dbReference type="AlphaFoldDB" id="A0A9D2FL03"/>
<comment type="catalytic activity">
    <reaction evidence="1">
        <text>Hydrolysis of terminal non-reducing N-acetyl-D-hexosamine residues in N-acetyl-beta-D-hexosaminides.</text>
        <dbReference type="EC" id="3.2.1.52"/>
    </reaction>
</comment>
<keyword evidence="4 9" id="KW-0378">Hydrolase</keyword>
<feature type="chain" id="PRO_5038912392" description="beta-N-acetylhexosaminidase" evidence="7">
    <location>
        <begin position="23"/>
        <end position="424"/>
    </location>
</feature>
<reference evidence="9" key="2">
    <citation type="submission" date="2021-04" db="EMBL/GenBank/DDBJ databases">
        <authorList>
            <person name="Gilroy R."/>
        </authorList>
    </citation>
    <scope>NUCLEOTIDE SEQUENCE</scope>
    <source>
        <strain evidence="9">CHK188-11489</strain>
    </source>
</reference>
<name>A0A9D2FL03_9FIRM</name>
<dbReference type="Gene3D" id="3.20.20.300">
    <property type="entry name" value="Glycoside hydrolase, family 3, N-terminal domain"/>
    <property type="match status" value="1"/>
</dbReference>
<dbReference type="PROSITE" id="PS51257">
    <property type="entry name" value="PROKAR_LIPOPROTEIN"/>
    <property type="match status" value="1"/>
</dbReference>
<dbReference type="GO" id="GO:0009254">
    <property type="term" value="P:peptidoglycan turnover"/>
    <property type="evidence" value="ECO:0007669"/>
    <property type="project" value="TreeGrafter"/>
</dbReference>
<comment type="caution">
    <text evidence="9">The sequence shown here is derived from an EMBL/GenBank/DDBJ whole genome shotgun (WGS) entry which is preliminary data.</text>
</comment>
<evidence type="ECO:0000256" key="7">
    <source>
        <dbReference type="SAM" id="SignalP"/>
    </source>
</evidence>
<dbReference type="EC" id="3.2.1.52" evidence="3"/>
<reference evidence="9" key="1">
    <citation type="journal article" date="2021" name="PeerJ">
        <title>Extensive microbial diversity within the chicken gut microbiome revealed by metagenomics and culture.</title>
        <authorList>
            <person name="Gilroy R."/>
            <person name="Ravi A."/>
            <person name="Getino M."/>
            <person name="Pursley I."/>
            <person name="Horton D.L."/>
            <person name="Alikhan N.F."/>
            <person name="Baker D."/>
            <person name="Gharbi K."/>
            <person name="Hall N."/>
            <person name="Watson M."/>
            <person name="Adriaenssens E.M."/>
            <person name="Foster-Nyarko E."/>
            <person name="Jarju S."/>
            <person name="Secka A."/>
            <person name="Antonio M."/>
            <person name="Oren A."/>
            <person name="Chaudhuri R.R."/>
            <person name="La Ragione R."/>
            <person name="Hildebrand F."/>
            <person name="Pallen M.J."/>
        </authorList>
    </citation>
    <scope>NUCLEOTIDE SEQUENCE</scope>
    <source>
        <strain evidence="9">CHK188-11489</strain>
    </source>
</reference>
<evidence type="ECO:0000256" key="2">
    <source>
        <dbReference type="ARBA" id="ARBA00005336"/>
    </source>
</evidence>
<accession>A0A9D2FL03</accession>
<organism evidence="9 10">
    <name type="scientific">Candidatus Gemmiger avistercoris</name>
    <dbReference type="NCBI Taxonomy" id="2838606"/>
    <lineage>
        <taxon>Bacteria</taxon>
        <taxon>Bacillati</taxon>
        <taxon>Bacillota</taxon>
        <taxon>Clostridia</taxon>
        <taxon>Eubacteriales</taxon>
        <taxon>Gemmiger</taxon>
    </lineage>
</organism>
<feature type="compositionally biased region" description="Low complexity" evidence="6">
    <location>
        <begin position="42"/>
        <end position="52"/>
    </location>
</feature>